<dbReference type="PANTHER" id="PTHR37316:SF3">
    <property type="entry name" value="TEICHOIC ACID GLYCEROL-PHOSPHATE TRANSFERASE"/>
    <property type="match status" value="1"/>
</dbReference>
<dbReference type="Gene3D" id="3.40.50.12580">
    <property type="match status" value="1"/>
</dbReference>
<dbReference type="Proteomes" id="UP000805614">
    <property type="component" value="Unassembled WGS sequence"/>
</dbReference>
<dbReference type="InterPro" id="IPR007554">
    <property type="entry name" value="Glycerophosphate_synth"/>
</dbReference>
<dbReference type="SUPFAM" id="SSF53448">
    <property type="entry name" value="Nucleotide-diphospho-sugar transferases"/>
    <property type="match status" value="1"/>
</dbReference>
<dbReference type="Pfam" id="PF00535">
    <property type="entry name" value="Glycos_transf_2"/>
    <property type="match status" value="1"/>
</dbReference>
<comment type="caution">
    <text evidence="8">The sequence shown here is derived from an EMBL/GenBank/DDBJ whole genome shotgun (WGS) entry which is preliminary data.</text>
</comment>
<gene>
    <name evidence="8" type="ORF">HKK74_04650</name>
</gene>
<evidence type="ECO:0000256" key="1">
    <source>
        <dbReference type="ARBA" id="ARBA00004202"/>
    </source>
</evidence>
<evidence type="ECO:0000256" key="5">
    <source>
        <dbReference type="ARBA" id="ARBA00022944"/>
    </source>
</evidence>
<accession>A0ABR7LK78</accession>
<dbReference type="InterPro" id="IPR043148">
    <property type="entry name" value="TagF_C"/>
</dbReference>
<keyword evidence="3" id="KW-1003">Cell membrane</keyword>
<comment type="subcellular location">
    <subcellularLocation>
        <location evidence="1">Cell membrane</location>
        <topology evidence="1">Peripheral membrane protein</topology>
    </subcellularLocation>
</comment>
<keyword evidence="4" id="KW-0808">Transferase</keyword>
<evidence type="ECO:0000313" key="8">
    <source>
        <dbReference type="EMBL" id="MBC6464788.1"/>
    </source>
</evidence>
<protein>
    <submittedName>
        <fullName evidence="8">CDP-glycerol glycerophosphotransferase family protein</fullName>
    </submittedName>
</protein>
<dbReference type="Gene3D" id="3.90.550.10">
    <property type="entry name" value="Spore Coat Polysaccharide Biosynthesis Protein SpsA, Chain A"/>
    <property type="match status" value="1"/>
</dbReference>
<dbReference type="InterPro" id="IPR001173">
    <property type="entry name" value="Glyco_trans_2-like"/>
</dbReference>
<evidence type="ECO:0000256" key="2">
    <source>
        <dbReference type="ARBA" id="ARBA00010488"/>
    </source>
</evidence>
<dbReference type="Gene3D" id="3.40.50.11820">
    <property type="match status" value="1"/>
</dbReference>
<evidence type="ECO:0000256" key="6">
    <source>
        <dbReference type="ARBA" id="ARBA00023136"/>
    </source>
</evidence>
<dbReference type="SUPFAM" id="SSF53756">
    <property type="entry name" value="UDP-Glycosyltransferase/glycogen phosphorylase"/>
    <property type="match status" value="1"/>
</dbReference>
<proteinExistence type="inferred from homology"/>
<dbReference type="InterPro" id="IPR029044">
    <property type="entry name" value="Nucleotide-diphossugar_trans"/>
</dbReference>
<name>A0ABR7LK78_9ACTN</name>
<keyword evidence="9" id="KW-1185">Reference proteome</keyword>
<sequence length="949" mass="107485">MTPVPDVSVVVIVYNDAARLPAAVRSVLDQTLRNLEVIIVDDASTDGTPRVADELGAAHPDRVRVIHLPENSGGCSRPRNVGIDHARGTYIMFLDSDDTFDRHACKTLLGTAEETGAELVAGLTVREMVDTGKEVRWFPGLYQRSATYASIKDHPDQLQDMLSTNKLYRLDLLNRHKLRFPEGLLYEDILFIAHAYLVANRIAIVPHRIYNWRIERKKGNLSISNRRGDLRNISDRLEIHRRIDAVYREHGADDLKLRKDTRFLDHDLLMHIRDLPGQNDEYRQRFQSIVRDYLVDLDPRAYADSQKFKAIAGYLLREGNIAEALAAADYTPPKGQRPKLSTPLVERDGRVYWCDRHLDTEEGRRVLDVTDLGVHEQPLSKLEPANDLTAVEADGARLRLAGAMINPIGRIRPDAGLKCELEFYDRRRPRRSVRVEARATHLGDRIGWEAEFEPRRSLRPLGYVDRVWDVRVHLTVGGEKITTRLGTHDVAHGGVAVPLRPRLSRLASDHLESYVTERSELAFQLVERGRPARATRAVTQWLTGTSVGRRVWSGIAGAERMALKAAGHRRTKVFVYGALLRRLPIRKRSVVFESDLGRGYAGNPKYIHEELRRSGAPYKAIWSYSGSTRGFPKGTKLVKRDSWAYYRALARAEFWVDDEGGFPAELAKRPRTTYVQTWHGSAFKHLGLDRPDVKAASRGEQRRVVGEADRFDHILVRSEHDVSALTSAFNLRAEPLRGGYPRNDALVTGGDPKELASLRRELKLEDDRRVVLYAPTYREGPNGKPAARFEMPFDLERFAREFGDTHVLLLRPHPQTAIVLPPELRHAVRNVGSPYDITSLMLISDALITDYSPVMFDFALLGRPMVFYTPDLDDHVQKGRGSYLNLAERAPGPVIRDEDALFDVLRDLDGVTERYASELGEFVQRFGEYDSGTAAKSVVERLFTTGRTR</sequence>
<dbReference type="Pfam" id="PF04464">
    <property type="entry name" value="Glyphos_transf"/>
    <property type="match status" value="1"/>
</dbReference>
<dbReference type="PANTHER" id="PTHR37316">
    <property type="entry name" value="TEICHOIC ACID GLYCEROL-PHOSPHATE PRIMASE"/>
    <property type="match status" value="1"/>
</dbReference>
<evidence type="ECO:0000256" key="3">
    <source>
        <dbReference type="ARBA" id="ARBA00022475"/>
    </source>
</evidence>
<organism evidence="8 9">
    <name type="scientific">Actinomadura alba</name>
    <dbReference type="NCBI Taxonomy" id="406431"/>
    <lineage>
        <taxon>Bacteria</taxon>
        <taxon>Bacillati</taxon>
        <taxon>Actinomycetota</taxon>
        <taxon>Actinomycetes</taxon>
        <taxon>Streptosporangiales</taxon>
        <taxon>Thermomonosporaceae</taxon>
        <taxon>Actinomadura</taxon>
    </lineage>
</organism>
<dbReference type="InterPro" id="IPR043149">
    <property type="entry name" value="TagF_N"/>
</dbReference>
<evidence type="ECO:0000259" key="7">
    <source>
        <dbReference type="Pfam" id="PF00535"/>
    </source>
</evidence>
<evidence type="ECO:0000256" key="4">
    <source>
        <dbReference type="ARBA" id="ARBA00022679"/>
    </source>
</evidence>
<reference evidence="8 9" key="1">
    <citation type="submission" date="2020-06" db="EMBL/GenBank/DDBJ databases">
        <title>Actinomadura xiongansis sp. nov., isolated from soil of Baiyangdian.</title>
        <authorList>
            <person name="Zhang X."/>
        </authorList>
    </citation>
    <scope>NUCLEOTIDE SEQUENCE [LARGE SCALE GENOMIC DNA]</scope>
    <source>
        <strain evidence="8 9">HBUM206468</strain>
    </source>
</reference>
<keyword evidence="6" id="KW-0472">Membrane</keyword>
<feature type="domain" description="Glycosyltransferase 2-like" evidence="7">
    <location>
        <begin position="8"/>
        <end position="173"/>
    </location>
</feature>
<keyword evidence="5" id="KW-0777">Teichoic acid biosynthesis</keyword>
<dbReference type="InterPro" id="IPR051612">
    <property type="entry name" value="Teichoic_Acid_Biosynth"/>
</dbReference>
<dbReference type="CDD" id="cd00761">
    <property type="entry name" value="Glyco_tranf_GTA_type"/>
    <property type="match status" value="1"/>
</dbReference>
<dbReference type="EMBL" id="JABVEC010000002">
    <property type="protein sequence ID" value="MBC6464788.1"/>
    <property type="molecule type" value="Genomic_DNA"/>
</dbReference>
<evidence type="ECO:0000313" key="9">
    <source>
        <dbReference type="Proteomes" id="UP000805614"/>
    </source>
</evidence>
<comment type="similarity">
    <text evidence="2">Belongs to the CDP-glycerol glycerophosphotransferase family.</text>
</comment>